<dbReference type="InterPro" id="IPR036737">
    <property type="entry name" value="OmpA-like_sf"/>
</dbReference>
<evidence type="ECO:0000259" key="6">
    <source>
        <dbReference type="PROSITE" id="PS51123"/>
    </source>
</evidence>
<evidence type="ECO:0000256" key="3">
    <source>
        <dbReference type="ARBA" id="ARBA00023237"/>
    </source>
</evidence>
<organism evidence="7 8">
    <name type="scientific">Sphingobacterium oryzagri</name>
    <dbReference type="NCBI Taxonomy" id="3025669"/>
    <lineage>
        <taxon>Bacteria</taxon>
        <taxon>Pseudomonadati</taxon>
        <taxon>Bacteroidota</taxon>
        <taxon>Sphingobacteriia</taxon>
        <taxon>Sphingobacteriales</taxon>
        <taxon>Sphingobacteriaceae</taxon>
        <taxon>Sphingobacterium</taxon>
    </lineage>
</organism>
<dbReference type="CDD" id="cd07185">
    <property type="entry name" value="OmpA_C-like"/>
    <property type="match status" value="1"/>
</dbReference>
<reference evidence="7 8" key="1">
    <citation type="submission" date="2023-02" db="EMBL/GenBank/DDBJ databases">
        <title>Genome sequence of Sphingobacterium sp. KACC 22765.</title>
        <authorList>
            <person name="Kim S."/>
            <person name="Heo J."/>
            <person name="Kwon S.-W."/>
        </authorList>
    </citation>
    <scope>NUCLEOTIDE SEQUENCE [LARGE SCALE GENOMIC DNA]</scope>
    <source>
        <strain evidence="7 8">KACC 22765</strain>
    </source>
</reference>
<keyword evidence="2 4" id="KW-0472">Membrane</keyword>
<keyword evidence="3" id="KW-0998">Cell outer membrane</keyword>
<proteinExistence type="predicted"/>
<dbReference type="InterPro" id="IPR006665">
    <property type="entry name" value="OmpA-like"/>
</dbReference>
<dbReference type="SUPFAM" id="SSF82171">
    <property type="entry name" value="DPP6 N-terminal domain-like"/>
    <property type="match status" value="1"/>
</dbReference>
<keyword evidence="8" id="KW-1185">Reference proteome</keyword>
<dbReference type="SUPFAM" id="SSF103088">
    <property type="entry name" value="OmpA-like"/>
    <property type="match status" value="1"/>
</dbReference>
<dbReference type="PANTHER" id="PTHR30329">
    <property type="entry name" value="STATOR ELEMENT OF FLAGELLAR MOTOR COMPLEX"/>
    <property type="match status" value="1"/>
</dbReference>
<dbReference type="SUPFAM" id="SSF49464">
    <property type="entry name" value="Carboxypeptidase regulatory domain-like"/>
    <property type="match status" value="1"/>
</dbReference>
<evidence type="ECO:0000256" key="5">
    <source>
        <dbReference type="SAM" id="SignalP"/>
    </source>
</evidence>
<dbReference type="Gene3D" id="3.30.1330.60">
    <property type="entry name" value="OmpA-like domain"/>
    <property type="match status" value="1"/>
</dbReference>
<accession>A0ABY7WGQ5</accession>
<evidence type="ECO:0000313" key="7">
    <source>
        <dbReference type="EMBL" id="WDF67707.1"/>
    </source>
</evidence>
<dbReference type="InterPro" id="IPR006664">
    <property type="entry name" value="OMP_bac"/>
</dbReference>
<name>A0ABY7WGQ5_9SPHI</name>
<comment type="subcellular location">
    <subcellularLocation>
        <location evidence="1">Cell outer membrane</location>
    </subcellularLocation>
</comment>
<gene>
    <name evidence="7" type="ORF">PQ465_15505</name>
</gene>
<dbReference type="InterPro" id="IPR008969">
    <property type="entry name" value="CarboxyPept-like_regulatory"/>
</dbReference>
<evidence type="ECO:0000256" key="1">
    <source>
        <dbReference type="ARBA" id="ARBA00004442"/>
    </source>
</evidence>
<feature type="domain" description="OmpA-like" evidence="6">
    <location>
        <begin position="528"/>
        <end position="650"/>
    </location>
</feature>
<dbReference type="PANTHER" id="PTHR30329:SF21">
    <property type="entry name" value="LIPOPROTEIN YIAD-RELATED"/>
    <property type="match status" value="1"/>
</dbReference>
<dbReference type="InterPro" id="IPR050330">
    <property type="entry name" value="Bact_OuterMem_StrucFunc"/>
</dbReference>
<dbReference type="RefSeq" id="WP_274266434.1">
    <property type="nucleotide sequence ID" value="NZ_CP117880.1"/>
</dbReference>
<dbReference type="SUPFAM" id="SSF48452">
    <property type="entry name" value="TPR-like"/>
    <property type="match status" value="1"/>
</dbReference>
<keyword evidence="5" id="KW-0732">Signal</keyword>
<protein>
    <submittedName>
        <fullName evidence="7">OmpA family protein</fullName>
    </submittedName>
</protein>
<evidence type="ECO:0000313" key="8">
    <source>
        <dbReference type="Proteomes" id="UP001221558"/>
    </source>
</evidence>
<dbReference type="PROSITE" id="PS51123">
    <property type="entry name" value="OMPA_2"/>
    <property type="match status" value="1"/>
</dbReference>
<evidence type="ECO:0000256" key="4">
    <source>
        <dbReference type="PROSITE-ProRule" id="PRU00473"/>
    </source>
</evidence>
<dbReference type="Pfam" id="PF00691">
    <property type="entry name" value="OmpA"/>
    <property type="match status" value="1"/>
</dbReference>
<sequence>MKKAIKYTLFSAVCAMSFISQLFAQEQPSVRQRADEHFLRMEYAKAVPLYEQLTAGKNPQVRDIERVASSYLYLNEYDLAETWFAKSIDMEGYSKESILGYAESLKHNGKYADARDVFKRYEKEFGTSDLIQREVDGCDSAIVWMASPLRYDLRNEAEINTDLAEFAAVPTSNGAIYTAEPKITSASRSGMTGQPYLKVFSADRNEASLTLPNIMPYNFNDAAYHVGPVAVNRDEDMLFVTRTHVGNEVQKIKAEGKHFRKHNLELKIYKNEGDNWVEEPFPFNNVAAYSVGHAALSDDEKTLYFVSNMPGGLGGTDIWYVERQDDGSWSAPQNAGPTVNSAGDELFPSVYGDKMYYSSNGFAGMGGLDMYEVDGVQSLFQNRRNLRYPLNSAADDFAYVVMADDDDAFYGYLSSNRKGGVGSDDIYSFYFEKPKVKITLRGTAFDKTSNAPLPDTRLSLLGRDAELIGRKLSDGTGAFEFELEKGKTYQLSGEKSGYMDSERAIAAIMVKPQQDTVITADLYLSRLKEKGDKIVLENLYYDFDKFAIRPDAALLLDKLVKAMHENPTIKVELSSHTDSRGADKYNMRLSEKRAKSAVSYVVSRGISKDRIVAKGYGETRLVNNCSNGVKCTEAAHQLNRRTEVEVLDNK</sequence>
<dbReference type="InterPro" id="IPR011990">
    <property type="entry name" value="TPR-like_helical_dom_sf"/>
</dbReference>
<dbReference type="PRINTS" id="PR01021">
    <property type="entry name" value="OMPADOMAIN"/>
</dbReference>
<feature type="signal peptide" evidence="5">
    <location>
        <begin position="1"/>
        <end position="24"/>
    </location>
</feature>
<feature type="chain" id="PRO_5047234479" evidence="5">
    <location>
        <begin position="25"/>
        <end position="650"/>
    </location>
</feature>
<dbReference type="Gene3D" id="1.25.40.10">
    <property type="entry name" value="Tetratricopeptide repeat domain"/>
    <property type="match status" value="1"/>
</dbReference>
<evidence type="ECO:0000256" key="2">
    <source>
        <dbReference type="ARBA" id="ARBA00023136"/>
    </source>
</evidence>
<dbReference type="EMBL" id="CP117880">
    <property type="protein sequence ID" value="WDF67707.1"/>
    <property type="molecule type" value="Genomic_DNA"/>
</dbReference>
<dbReference type="Proteomes" id="UP001221558">
    <property type="component" value="Chromosome"/>
</dbReference>